<evidence type="ECO:0000256" key="4">
    <source>
        <dbReference type="ARBA" id="ARBA00022737"/>
    </source>
</evidence>
<evidence type="ECO:0000313" key="10">
    <source>
        <dbReference type="Proteomes" id="UP000621436"/>
    </source>
</evidence>
<feature type="domain" description="KaiC" evidence="8">
    <location>
        <begin position="242"/>
        <end position="476"/>
    </location>
</feature>
<evidence type="ECO:0000256" key="1">
    <source>
        <dbReference type="ARBA" id="ARBA00012513"/>
    </source>
</evidence>
<dbReference type="GO" id="GO:0006281">
    <property type="term" value="P:DNA repair"/>
    <property type="evidence" value="ECO:0007669"/>
    <property type="project" value="InterPro"/>
</dbReference>
<proteinExistence type="predicted"/>
<keyword evidence="4" id="KW-0677">Repeat</keyword>
<dbReference type="GO" id="GO:0016787">
    <property type="term" value="F:hydrolase activity"/>
    <property type="evidence" value="ECO:0007669"/>
    <property type="project" value="UniProtKB-KW"/>
</dbReference>
<dbReference type="InterPro" id="IPR010624">
    <property type="entry name" value="KaiC_dom"/>
</dbReference>
<gene>
    <name evidence="9" type="ORF">I0Q91_02115</name>
</gene>
<keyword evidence="6" id="KW-0378">Hydrolase</keyword>
<dbReference type="SUPFAM" id="SSF52540">
    <property type="entry name" value="P-loop containing nucleoside triphosphate hydrolases"/>
    <property type="match status" value="2"/>
</dbReference>
<dbReference type="GO" id="GO:0004674">
    <property type="term" value="F:protein serine/threonine kinase activity"/>
    <property type="evidence" value="ECO:0007669"/>
    <property type="project" value="UniProtKB-EC"/>
</dbReference>
<dbReference type="RefSeq" id="WP_270452552.1">
    <property type="nucleotide sequence ID" value="NZ_JADPIE010000001.1"/>
</dbReference>
<dbReference type="PROSITE" id="PS50162">
    <property type="entry name" value="RECA_2"/>
    <property type="match status" value="1"/>
</dbReference>
<dbReference type="GO" id="GO:0003677">
    <property type="term" value="F:DNA binding"/>
    <property type="evidence" value="ECO:0007669"/>
    <property type="project" value="InterPro"/>
</dbReference>
<dbReference type="PANTHER" id="PTHR42926">
    <property type="match status" value="1"/>
</dbReference>
<dbReference type="PROSITE" id="PS51146">
    <property type="entry name" value="KAIC"/>
    <property type="match status" value="2"/>
</dbReference>
<name>A0A931AW34_9FIRM</name>
<reference evidence="9" key="1">
    <citation type="submission" date="2020-11" db="EMBL/GenBank/DDBJ databases">
        <title>Halonatronomonas betainensis gen. nov., sp. nov. a novel haloalkaliphilic representative of the family Halanaerobiacae capable of betaine degradation.</title>
        <authorList>
            <person name="Boltyanskaya Y."/>
            <person name="Kevbrin V."/>
            <person name="Detkova E."/>
            <person name="Grouzdev D.S."/>
            <person name="Koziaeva V."/>
            <person name="Zhilina T."/>
        </authorList>
    </citation>
    <scope>NUCLEOTIDE SEQUENCE</scope>
    <source>
        <strain evidence="9">Z-7014</strain>
    </source>
</reference>
<evidence type="ECO:0000259" key="8">
    <source>
        <dbReference type="PROSITE" id="PS51146"/>
    </source>
</evidence>
<keyword evidence="10" id="KW-1185">Reference proteome</keyword>
<dbReference type="Proteomes" id="UP000621436">
    <property type="component" value="Unassembled WGS sequence"/>
</dbReference>
<organism evidence="9 10">
    <name type="scientific">Halonatronomonas betaini</name>
    <dbReference type="NCBI Taxonomy" id="2778430"/>
    <lineage>
        <taxon>Bacteria</taxon>
        <taxon>Bacillati</taxon>
        <taxon>Bacillota</taxon>
        <taxon>Clostridia</taxon>
        <taxon>Halanaerobiales</taxon>
        <taxon>Halarsenatibacteraceae</taxon>
        <taxon>Halonatronomonas</taxon>
    </lineage>
</organism>
<evidence type="ECO:0000256" key="2">
    <source>
        <dbReference type="ARBA" id="ARBA00022553"/>
    </source>
</evidence>
<dbReference type="InterPro" id="IPR030665">
    <property type="entry name" value="KaiC"/>
</dbReference>
<dbReference type="GO" id="GO:0140664">
    <property type="term" value="F:ATP-dependent DNA damage sensor activity"/>
    <property type="evidence" value="ECO:0007669"/>
    <property type="project" value="InterPro"/>
</dbReference>
<dbReference type="InterPro" id="IPR014774">
    <property type="entry name" value="KaiC-like_dom"/>
</dbReference>
<dbReference type="InterPro" id="IPR027417">
    <property type="entry name" value="P-loop_NTPase"/>
</dbReference>
<sequence length="481" mass="54399">MTSNNRNSMGISGMDEILNGGLISNRVYLIRGGPGTGKTTLGLHFLLEGIKNDEDVLFVTFIEPAEKIKQNAENFGFDLDKVNFLDLNPDADFFQEGKDYDILASDQVEQKPLLEKISRAIEKIEPDRIFFDGITQLKYLATDKFKFRKQFLSLMQFTMKFNSTMVLTSEASDSNPDDDLQFLVDGVINLKLEESSLHTISVSKMRGTSIKKGKHSMKFTDKGIEVFTNLEGNYIKKRVSQEKLSSGIPEIDKMLFGGLERGTSTIITGPTGAGKTTLGAQFITNNSQTGQSILYTFEEPEESLKERLSNINIPVKDMVDKKELFIKEINPINYTLNEFLQLVRRDIEENDISLLMLDSITGFYMLLEDEKFSNTNKLLYNLLQYLKSYNISVILINEVKDITGDFRVTDNKSSYLSDNIIFLRHLELNGELQKAIGILKKRMSDFENRLRQFEITGSGIKVGEPLEGLRGILSGNPELIN</sequence>
<dbReference type="PANTHER" id="PTHR42926:SF1">
    <property type="entry name" value="CIRCADIAN CLOCK OSCILLATOR PROTEIN KAIC 1"/>
    <property type="match status" value="1"/>
</dbReference>
<dbReference type="InterPro" id="IPR003593">
    <property type="entry name" value="AAA+_ATPase"/>
</dbReference>
<dbReference type="PRINTS" id="PR01874">
    <property type="entry name" value="DNAREPAIRADA"/>
</dbReference>
<keyword evidence="2" id="KW-0597">Phosphoprotein</keyword>
<evidence type="ECO:0000256" key="6">
    <source>
        <dbReference type="ARBA" id="ARBA00022801"/>
    </source>
</evidence>
<dbReference type="SMART" id="SM00382">
    <property type="entry name" value="AAA"/>
    <property type="match status" value="2"/>
</dbReference>
<dbReference type="PIRSF" id="PIRSF039117">
    <property type="entry name" value="KaiC"/>
    <property type="match status" value="1"/>
</dbReference>
<feature type="domain" description="KaiC" evidence="8">
    <location>
        <begin position="5"/>
        <end position="241"/>
    </location>
</feature>
<keyword evidence="5" id="KW-0418">Kinase</keyword>
<accession>A0A931AW34</accession>
<evidence type="ECO:0000256" key="5">
    <source>
        <dbReference type="ARBA" id="ARBA00022777"/>
    </source>
</evidence>
<dbReference type="Gene3D" id="3.40.50.300">
    <property type="entry name" value="P-loop containing nucleotide triphosphate hydrolases"/>
    <property type="match status" value="2"/>
</dbReference>
<protein>
    <recommendedName>
        <fullName evidence="1">non-specific serine/threonine protein kinase</fullName>
        <ecNumber evidence="1">2.7.11.1</ecNumber>
    </recommendedName>
</protein>
<evidence type="ECO:0000256" key="3">
    <source>
        <dbReference type="ARBA" id="ARBA00022679"/>
    </source>
</evidence>
<dbReference type="AlphaFoldDB" id="A0A931AW34"/>
<dbReference type="GO" id="GO:0005524">
    <property type="term" value="F:ATP binding"/>
    <property type="evidence" value="ECO:0007669"/>
    <property type="project" value="InterPro"/>
</dbReference>
<keyword evidence="3" id="KW-0808">Transferase</keyword>
<evidence type="ECO:0000259" key="7">
    <source>
        <dbReference type="PROSITE" id="PS50162"/>
    </source>
</evidence>
<dbReference type="InterPro" id="IPR020588">
    <property type="entry name" value="RecA_ATP-bd"/>
</dbReference>
<evidence type="ECO:0000313" key="9">
    <source>
        <dbReference type="EMBL" id="MBF8435863.1"/>
    </source>
</evidence>
<dbReference type="InterPro" id="IPR051347">
    <property type="entry name" value="Circadian_clock_KaiC-rel"/>
</dbReference>
<dbReference type="EC" id="2.7.11.1" evidence="1"/>
<dbReference type="EMBL" id="JADPIE010000001">
    <property type="protein sequence ID" value="MBF8435863.1"/>
    <property type="molecule type" value="Genomic_DNA"/>
</dbReference>
<comment type="caution">
    <text evidence="9">The sequence shown here is derived from an EMBL/GenBank/DDBJ whole genome shotgun (WGS) entry which is preliminary data.</text>
</comment>
<dbReference type="Pfam" id="PF06745">
    <property type="entry name" value="ATPase"/>
    <property type="match status" value="2"/>
</dbReference>
<feature type="domain" description="RecA family profile 1" evidence="7">
    <location>
        <begin position="240"/>
        <end position="399"/>
    </location>
</feature>